<sequence>MDYQKEKITFKEEISIIIQSNREREKVNENNRSLFKNNAKLKLLIIADTHPKIIRLETVIKKWEIEKRYLKEPDDILKS</sequence>
<name>A0A415S476_MEDGN</name>
<comment type="caution">
    <text evidence="2">The sequence shown here is derived from an EMBL/GenBank/DDBJ whole genome shotgun (WGS) entry which is preliminary data.</text>
</comment>
<protein>
    <submittedName>
        <fullName evidence="2">Uncharacterized protein</fullName>
    </submittedName>
</protein>
<gene>
    <name evidence="2" type="ORF">DWZ50_17220</name>
    <name evidence="1" type="ORF">PNW85_19855</name>
</gene>
<dbReference type="EMBL" id="QRQE01000061">
    <property type="protein sequence ID" value="RHM70283.1"/>
    <property type="molecule type" value="Genomic_DNA"/>
</dbReference>
<dbReference type="Proteomes" id="UP001212160">
    <property type="component" value="Unassembled WGS sequence"/>
</dbReference>
<proteinExistence type="predicted"/>
<dbReference type="RefSeq" id="WP_118445255.1">
    <property type="nucleotide sequence ID" value="NZ_JAQMLA010000143.1"/>
</dbReference>
<evidence type="ECO:0000313" key="2">
    <source>
        <dbReference type="EMBL" id="RHM70283.1"/>
    </source>
</evidence>
<evidence type="ECO:0000313" key="3">
    <source>
        <dbReference type="Proteomes" id="UP000285610"/>
    </source>
</evidence>
<dbReference type="AlphaFoldDB" id="A0A415S476"/>
<dbReference type="EMBL" id="JAQMLA010000143">
    <property type="protein sequence ID" value="MDB8688851.1"/>
    <property type="molecule type" value="Genomic_DNA"/>
</dbReference>
<reference evidence="2 3" key="1">
    <citation type="submission" date="2018-08" db="EMBL/GenBank/DDBJ databases">
        <title>A genome reference for cultivated species of the human gut microbiota.</title>
        <authorList>
            <person name="Zou Y."/>
            <person name="Xue W."/>
            <person name="Luo G."/>
        </authorList>
    </citation>
    <scope>NUCLEOTIDE SEQUENCE [LARGE SCALE GENOMIC DNA]</scope>
    <source>
        <strain evidence="2 3">AF33-12</strain>
    </source>
</reference>
<organism evidence="2 3">
    <name type="scientific">Mediterraneibacter gnavus</name>
    <name type="common">Ruminococcus gnavus</name>
    <dbReference type="NCBI Taxonomy" id="33038"/>
    <lineage>
        <taxon>Bacteria</taxon>
        <taxon>Bacillati</taxon>
        <taxon>Bacillota</taxon>
        <taxon>Clostridia</taxon>
        <taxon>Lachnospirales</taxon>
        <taxon>Lachnospiraceae</taxon>
        <taxon>Mediterraneibacter</taxon>
    </lineage>
</organism>
<dbReference type="Proteomes" id="UP000285610">
    <property type="component" value="Unassembled WGS sequence"/>
</dbReference>
<accession>A0A415S476</accession>
<reference evidence="1" key="2">
    <citation type="submission" date="2023-01" db="EMBL/GenBank/DDBJ databases">
        <title>Human gut microbiome strain richness.</title>
        <authorList>
            <person name="Chen-Liaw A."/>
        </authorList>
    </citation>
    <scope>NUCLEOTIDE SEQUENCE</scope>
    <source>
        <strain evidence="1">RTP21484st1_H11_RTP21484_190118</strain>
    </source>
</reference>
<evidence type="ECO:0000313" key="1">
    <source>
        <dbReference type="EMBL" id="MDB8688851.1"/>
    </source>
</evidence>